<dbReference type="GO" id="GO:0070679">
    <property type="term" value="F:inositol 1,4,5 trisphosphate binding"/>
    <property type="evidence" value="ECO:0007669"/>
    <property type="project" value="TreeGrafter"/>
</dbReference>
<dbReference type="WBParaSite" id="GPUH_0000414701-mRNA-1">
    <property type="protein sequence ID" value="GPUH_0000414701-mRNA-1"/>
    <property type="gene ID" value="GPUH_0000414701"/>
</dbReference>
<dbReference type="PANTHER" id="PTHR10117">
    <property type="entry name" value="TRANSIENT RECEPTOR POTENTIAL CHANNEL"/>
    <property type="match status" value="1"/>
</dbReference>
<keyword evidence="7" id="KW-0407">Ion channel</keyword>
<keyword evidence="12" id="KW-1185">Reference proteome</keyword>
<evidence type="ECO:0000256" key="1">
    <source>
        <dbReference type="ARBA" id="ARBA00004141"/>
    </source>
</evidence>
<sequence length="141" mass="16709">MKFLYYSISFGCFLLLLTAATFEHYRYEKGEVKGGGNNRAADRGPPPTLIESLVFLWVFGMFWSEVKQIWEEGFKKYIYQWWNWLDFLMMSLYICMISLSKVTNGSLFELIGIHWSQCLLLRRYSLWPIYSAFLGSFICSR</sequence>
<keyword evidence="5" id="KW-0406">Ion transport</keyword>
<evidence type="ECO:0000256" key="3">
    <source>
        <dbReference type="ARBA" id="ARBA00022692"/>
    </source>
</evidence>
<keyword evidence="2" id="KW-0813">Transport</keyword>
<dbReference type="GO" id="GO:0005886">
    <property type="term" value="C:plasma membrane"/>
    <property type="evidence" value="ECO:0007669"/>
    <property type="project" value="TreeGrafter"/>
</dbReference>
<dbReference type="GO" id="GO:0007338">
    <property type="term" value="P:single fertilization"/>
    <property type="evidence" value="ECO:0007669"/>
    <property type="project" value="TreeGrafter"/>
</dbReference>
<feature type="domain" description="Ion transport" evidence="10">
    <location>
        <begin position="10"/>
        <end position="106"/>
    </location>
</feature>
<evidence type="ECO:0000256" key="5">
    <source>
        <dbReference type="ARBA" id="ARBA00023065"/>
    </source>
</evidence>
<proteinExistence type="predicted"/>
<feature type="signal peptide" evidence="9">
    <location>
        <begin position="1"/>
        <end position="19"/>
    </location>
</feature>
<dbReference type="GO" id="GO:0015279">
    <property type="term" value="F:store-operated calcium channel activity"/>
    <property type="evidence" value="ECO:0007669"/>
    <property type="project" value="TreeGrafter"/>
</dbReference>
<dbReference type="PANTHER" id="PTHR10117:SF80">
    <property type="entry name" value="TRANSIENT-RECEPTOR-POTENTIAL-LIKE PROTEIN"/>
    <property type="match status" value="1"/>
</dbReference>
<dbReference type="Proteomes" id="UP000271098">
    <property type="component" value="Unassembled WGS sequence"/>
</dbReference>
<protein>
    <submittedName>
        <fullName evidence="13">Ion_trans domain-containing protein</fullName>
    </submittedName>
</protein>
<dbReference type="Pfam" id="PF00520">
    <property type="entry name" value="Ion_trans"/>
    <property type="match status" value="1"/>
</dbReference>
<gene>
    <name evidence="11" type="ORF">GPUH_LOCUS4139</name>
</gene>
<evidence type="ECO:0000256" key="6">
    <source>
        <dbReference type="ARBA" id="ARBA00023136"/>
    </source>
</evidence>
<evidence type="ECO:0000256" key="8">
    <source>
        <dbReference type="SAM" id="Phobius"/>
    </source>
</evidence>
<dbReference type="InterPro" id="IPR002153">
    <property type="entry name" value="TRPC_channel"/>
</dbReference>
<evidence type="ECO:0000313" key="13">
    <source>
        <dbReference type="WBParaSite" id="GPUH_0000414701-mRNA-1"/>
    </source>
</evidence>
<evidence type="ECO:0000313" key="11">
    <source>
        <dbReference type="EMBL" id="VDK42740.1"/>
    </source>
</evidence>
<keyword evidence="4 8" id="KW-1133">Transmembrane helix</keyword>
<evidence type="ECO:0000256" key="7">
    <source>
        <dbReference type="ARBA" id="ARBA00023303"/>
    </source>
</evidence>
<dbReference type="AlphaFoldDB" id="A0A183D5Z9"/>
<keyword evidence="3 8" id="KW-0812">Transmembrane</keyword>
<keyword evidence="6 8" id="KW-0472">Membrane</keyword>
<organism evidence="13">
    <name type="scientific">Gongylonema pulchrum</name>
    <dbReference type="NCBI Taxonomy" id="637853"/>
    <lineage>
        <taxon>Eukaryota</taxon>
        <taxon>Metazoa</taxon>
        <taxon>Ecdysozoa</taxon>
        <taxon>Nematoda</taxon>
        <taxon>Chromadorea</taxon>
        <taxon>Rhabditida</taxon>
        <taxon>Spirurina</taxon>
        <taxon>Spiruromorpha</taxon>
        <taxon>Spiruroidea</taxon>
        <taxon>Gongylonematidae</taxon>
        <taxon>Gongylonema</taxon>
    </lineage>
</organism>
<evidence type="ECO:0000256" key="2">
    <source>
        <dbReference type="ARBA" id="ARBA00022448"/>
    </source>
</evidence>
<dbReference type="GO" id="GO:0034703">
    <property type="term" value="C:cation channel complex"/>
    <property type="evidence" value="ECO:0007669"/>
    <property type="project" value="TreeGrafter"/>
</dbReference>
<name>A0A183D5Z9_9BILA</name>
<feature type="chain" id="PRO_5043138595" evidence="9">
    <location>
        <begin position="20"/>
        <end position="141"/>
    </location>
</feature>
<dbReference type="EMBL" id="UYRT01007547">
    <property type="protein sequence ID" value="VDK42740.1"/>
    <property type="molecule type" value="Genomic_DNA"/>
</dbReference>
<keyword evidence="9" id="KW-0732">Signal</keyword>
<evidence type="ECO:0000259" key="10">
    <source>
        <dbReference type="Pfam" id="PF00520"/>
    </source>
</evidence>
<reference evidence="11 12" key="2">
    <citation type="submission" date="2018-11" db="EMBL/GenBank/DDBJ databases">
        <authorList>
            <consortium name="Pathogen Informatics"/>
        </authorList>
    </citation>
    <scope>NUCLEOTIDE SEQUENCE [LARGE SCALE GENOMIC DNA]</scope>
</reference>
<reference evidence="13" key="1">
    <citation type="submission" date="2016-06" db="UniProtKB">
        <authorList>
            <consortium name="WormBaseParasite"/>
        </authorList>
    </citation>
    <scope>IDENTIFICATION</scope>
</reference>
<evidence type="ECO:0000256" key="4">
    <source>
        <dbReference type="ARBA" id="ARBA00022989"/>
    </source>
</evidence>
<evidence type="ECO:0000256" key="9">
    <source>
        <dbReference type="SAM" id="SignalP"/>
    </source>
</evidence>
<feature type="transmembrane region" description="Helical" evidence="8">
    <location>
        <begin position="84"/>
        <end position="104"/>
    </location>
</feature>
<dbReference type="GO" id="GO:0051480">
    <property type="term" value="P:regulation of cytosolic calcium ion concentration"/>
    <property type="evidence" value="ECO:0007669"/>
    <property type="project" value="TreeGrafter"/>
</dbReference>
<comment type="subcellular location">
    <subcellularLocation>
        <location evidence="1">Membrane</location>
        <topology evidence="1">Multi-pass membrane protein</topology>
    </subcellularLocation>
</comment>
<accession>A0A183D5Z9</accession>
<feature type="transmembrane region" description="Helical" evidence="8">
    <location>
        <begin position="46"/>
        <end position="63"/>
    </location>
</feature>
<dbReference type="OrthoDB" id="2373987at2759"/>
<evidence type="ECO:0000313" key="12">
    <source>
        <dbReference type="Proteomes" id="UP000271098"/>
    </source>
</evidence>
<dbReference type="InterPro" id="IPR005821">
    <property type="entry name" value="Ion_trans_dom"/>
</dbReference>